<gene>
    <name evidence="8" type="primary">LOC117542503</name>
</gene>
<comment type="similarity">
    <text evidence="2">Belongs to the HEBP family.</text>
</comment>
<dbReference type="PANTHER" id="PTHR11220">
    <property type="entry name" value="HEME-BINDING PROTEIN-RELATED"/>
    <property type="match status" value="1"/>
</dbReference>
<dbReference type="RefSeq" id="XP_034066109.1">
    <property type="nucleotide sequence ID" value="XM_034210218.1"/>
</dbReference>
<proteinExistence type="inferred from homology"/>
<reference evidence="8" key="1">
    <citation type="submission" date="2025-08" db="UniProtKB">
        <authorList>
            <consortium name="RefSeq"/>
        </authorList>
    </citation>
    <scope>IDENTIFICATION</scope>
</reference>
<sequence length="192" mass="21630">MFGMMKNSLFGNTEETEYKLLSSEIKDGVSFEVRRYDGAKYAVVSSEGRTFDQVTGELVRKLLMYIGGSNEQAVAIGTAAPIIVTVYPRNDGVLSRRLVVAIRIPTSYQQEPPTPSDAAITVEDRPGMTVYALRQFGGFAAESEYRVEALRLTRTLGETAPFQRKQYFCCSYDPPLKPYGRRNEVWFLQEEP</sequence>
<dbReference type="OrthoDB" id="9980274at2759"/>
<accession>A0A6P8TPI3</accession>
<dbReference type="SUPFAM" id="SSF55136">
    <property type="entry name" value="Probable bacterial effector-binding domain"/>
    <property type="match status" value="1"/>
</dbReference>
<dbReference type="KEGG" id="gacu:117542503"/>
<dbReference type="Proteomes" id="UP000515161">
    <property type="component" value="Unplaced"/>
</dbReference>
<dbReference type="GO" id="GO:0020037">
    <property type="term" value="F:heme binding"/>
    <property type="evidence" value="ECO:0007669"/>
    <property type="project" value="TreeGrafter"/>
</dbReference>
<evidence type="ECO:0000256" key="2">
    <source>
        <dbReference type="ARBA" id="ARBA00009817"/>
    </source>
</evidence>
<organism evidence="7 8">
    <name type="scientific">Gymnodraco acuticeps</name>
    <name type="common">Antarctic dragonfish</name>
    <dbReference type="NCBI Taxonomy" id="8218"/>
    <lineage>
        <taxon>Eukaryota</taxon>
        <taxon>Metazoa</taxon>
        <taxon>Chordata</taxon>
        <taxon>Craniata</taxon>
        <taxon>Vertebrata</taxon>
        <taxon>Euteleostomi</taxon>
        <taxon>Actinopterygii</taxon>
        <taxon>Neopterygii</taxon>
        <taxon>Teleostei</taxon>
        <taxon>Neoteleostei</taxon>
        <taxon>Acanthomorphata</taxon>
        <taxon>Eupercaria</taxon>
        <taxon>Perciformes</taxon>
        <taxon>Notothenioidei</taxon>
        <taxon>Bathydraconidae</taxon>
        <taxon>Gymnodraco</taxon>
    </lineage>
</organism>
<evidence type="ECO:0000256" key="5">
    <source>
        <dbReference type="ARBA" id="ARBA00037673"/>
    </source>
</evidence>
<dbReference type="InterPro" id="IPR006917">
    <property type="entry name" value="SOUL_heme-bd"/>
</dbReference>
<dbReference type="PANTHER" id="PTHR11220:SF22">
    <property type="entry name" value="HEME-BINDING PROTEIN 1"/>
    <property type="match status" value="1"/>
</dbReference>
<dbReference type="AlphaFoldDB" id="A0A6P8TPI3"/>
<evidence type="ECO:0000256" key="6">
    <source>
        <dbReference type="ARBA" id="ARBA00040755"/>
    </source>
</evidence>
<evidence type="ECO:0000313" key="8">
    <source>
        <dbReference type="RefSeq" id="XP_034066109.1"/>
    </source>
</evidence>
<protein>
    <recommendedName>
        <fullName evidence="6">Heme-binding protein 1</fullName>
    </recommendedName>
</protein>
<keyword evidence="4" id="KW-0963">Cytoplasm</keyword>
<dbReference type="Gene3D" id="3.20.80.10">
    <property type="entry name" value="Regulatory factor, effector binding domain"/>
    <property type="match status" value="1"/>
</dbReference>
<comment type="subcellular location">
    <subcellularLocation>
        <location evidence="1">Cytoplasm</location>
    </subcellularLocation>
</comment>
<dbReference type="InParanoid" id="A0A6P8TPI3"/>
<evidence type="ECO:0000256" key="4">
    <source>
        <dbReference type="ARBA" id="ARBA00022490"/>
    </source>
</evidence>
<dbReference type="Pfam" id="PF04832">
    <property type="entry name" value="SOUL"/>
    <property type="match status" value="1"/>
</dbReference>
<evidence type="ECO:0000256" key="3">
    <source>
        <dbReference type="ARBA" id="ARBA00011245"/>
    </source>
</evidence>
<name>A0A6P8TPI3_GYMAC</name>
<comment type="subunit">
    <text evidence="3">Monomer.</text>
</comment>
<comment type="function">
    <text evidence="5">May bind free porphyrinogens that may be present in the cell and thus facilitate removal of these potentially toxic compound. Binds with a high affinity to one molecule of heme or porphyrins. It binds metalloporphyrins, free porphyrins and N-methylprotoporphyrin with similar affinities.</text>
</comment>
<dbReference type="InterPro" id="IPR011256">
    <property type="entry name" value="Reg_factor_effector_dom_sf"/>
</dbReference>
<dbReference type="GO" id="GO:0005737">
    <property type="term" value="C:cytoplasm"/>
    <property type="evidence" value="ECO:0007669"/>
    <property type="project" value="UniProtKB-SubCell"/>
</dbReference>
<keyword evidence="7" id="KW-1185">Reference proteome</keyword>
<evidence type="ECO:0000313" key="7">
    <source>
        <dbReference type="Proteomes" id="UP000515161"/>
    </source>
</evidence>
<dbReference type="GeneID" id="117542503"/>
<dbReference type="FunFam" id="3.20.80.10:FF:000003">
    <property type="entry name" value="Heme-binding protein 1"/>
    <property type="match status" value="1"/>
</dbReference>
<evidence type="ECO:0000256" key="1">
    <source>
        <dbReference type="ARBA" id="ARBA00004496"/>
    </source>
</evidence>